<feature type="transmembrane region" description="Helical" evidence="8">
    <location>
        <begin position="397"/>
        <end position="415"/>
    </location>
</feature>
<comment type="similarity">
    <text evidence="7">Belongs to the glycosyltransferase 87 family.</text>
</comment>
<evidence type="ECO:0000256" key="2">
    <source>
        <dbReference type="ARBA" id="ARBA00022475"/>
    </source>
</evidence>
<dbReference type="OrthoDB" id="7679563at2"/>
<dbReference type="GO" id="GO:0016758">
    <property type="term" value="F:hexosyltransferase activity"/>
    <property type="evidence" value="ECO:0007669"/>
    <property type="project" value="InterPro"/>
</dbReference>
<sequence length="439" mass="48377">MDLERGHEGWTVWRGLLLGLLWVRAQISARLPTFGLLGLAAWATAFYFARRLYLFDLERLTGLHVSRQVLIGRDFVNVWTGGLLARLGDLGVIYDVPAYRFVLRKAMELGGIYAYSYPPHTLLLAVPFSLFSYPVALALWTAVGAALFCHAARPYLSRVRLPILVALILPGSLVNIWAGHYGFLVGALALYGWRWLDTHPRRAGIIFGIMTIKPHLGVLVALVLLLRRDWAAIGWAAAATGALALVSGSLFGFGLWPVYVLKTLLFQADLFTGEVTRSFHHMMPTTSAAILLLGYSETTAKFWQAVSALIAVAVVIEAFRRRVDTLDLGLIASTAVFLVVPYAFNYDMTVVSLAALVFLARASEWEGFWTRLGLQTVLAIGFVLPLALPWLGQQDVVIGPVVLALMLGGQLLLVARPHGLKVSFPTRFIRHVFGQRLSA</sequence>
<dbReference type="GO" id="GO:0005886">
    <property type="term" value="C:plasma membrane"/>
    <property type="evidence" value="ECO:0007669"/>
    <property type="project" value="UniProtKB-SubCell"/>
</dbReference>
<dbReference type="KEGG" id="sphj:BSL82_12285"/>
<reference evidence="10" key="1">
    <citation type="submission" date="2016-11" db="EMBL/GenBank/DDBJ databases">
        <title>Complete Genome Sequence of alachlor-degrading Sphingomonas sp. strain JJ-A5.</title>
        <authorList>
            <person name="Lee H."/>
            <person name="Ka J.-O."/>
        </authorList>
    </citation>
    <scope>NUCLEOTIDE SEQUENCE [LARGE SCALE GENOMIC DNA]</scope>
    <source>
        <strain evidence="10">JJ-A5</strain>
    </source>
</reference>
<evidence type="ECO:0008006" key="11">
    <source>
        <dbReference type="Google" id="ProtNLM"/>
    </source>
</evidence>
<feature type="transmembrane region" description="Helical" evidence="8">
    <location>
        <begin position="302"/>
        <end position="319"/>
    </location>
</feature>
<feature type="transmembrane region" description="Helical" evidence="8">
    <location>
        <begin position="372"/>
        <end position="391"/>
    </location>
</feature>
<evidence type="ECO:0000313" key="9">
    <source>
        <dbReference type="EMBL" id="API59992.1"/>
    </source>
</evidence>
<keyword evidence="5 8" id="KW-1133">Transmembrane helix</keyword>
<keyword evidence="3" id="KW-0808">Transferase</keyword>
<feature type="transmembrane region" description="Helical" evidence="8">
    <location>
        <begin position="205"/>
        <end position="226"/>
    </location>
</feature>
<keyword evidence="4 8" id="KW-0812">Transmembrane</keyword>
<dbReference type="RefSeq" id="WP_072597780.1">
    <property type="nucleotide sequence ID" value="NZ_CP018221.1"/>
</dbReference>
<gene>
    <name evidence="9" type="ORF">BSL82_12285</name>
</gene>
<dbReference type="InterPro" id="IPR018584">
    <property type="entry name" value="GT87"/>
</dbReference>
<evidence type="ECO:0000256" key="8">
    <source>
        <dbReference type="SAM" id="Phobius"/>
    </source>
</evidence>
<dbReference type="EMBL" id="CP018221">
    <property type="protein sequence ID" value="API59992.1"/>
    <property type="molecule type" value="Genomic_DNA"/>
</dbReference>
<feature type="transmembrane region" description="Helical" evidence="8">
    <location>
        <begin position="163"/>
        <end position="193"/>
    </location>
</feature>
<feature type="transmembrane region" description="Helical" evidence="8">
    <location>
        <begin position="131"/>
        <end position="151"/>
    </location>
</feature>
<evidence type="ECO:0000256" key="6">
    <source>
        <dbReference type="ARBA" id="ARBA00023136"/>
    </source>
</evidence>
<name>A0A1L3ZWI3_9SPHN</name>
<keyword evidence="10" id="KW-1185">Reference proteome</keyword>
<dbReference type="STRING" id="1921510.BSL82_12285"/>
<evidence type="ECO:0000256" key="7">
    <source>
        <dbReference type="ARBA" id="ARBA00024033"/>
    </source>
</evidence>
<evidence type="ECO:0000313" key="10">
    <source>
        <dbReference type="Proteomes" id="UP000182063"/>
    </source>
</evidence>
<evidence type="ECO:0000256" key="5">
    <source>
        <dbReference type="ARBA" id="ARBA00022989"/>
    </source>
</evidence>
<evidence type="ECO:0000256" key="4">
    <source>
        <dbReference type="ARBA" id="ARBA00022692"/>
    </source>
</evidence>
<dbReference type="Pfam" id="PF09594">
    <property type="entry name" value="GT87"/>
    <property type="match status" value="1"/>
</dbReference>
<comment type="subcellular location">
    <subcellularLocation>
        <location evidence="1">Cell membrane</location>
        <topology evidence="1">Multi-pass membrane protein</topology>
    </subcellularLocation>
</comment>
<keyword evidence="2" id="KW-1003">Cell membrane</keyword>
<feature type="transmembrane region" description="Helical" evidence="8">
    <location>
        <begin position="31"/>
        <end position="49"/>
    </location>
</feature>
<keyword evidence="6 8" id="KW-0472">Membrane</keyword>
<protein>
    <recommendedName>
        <fullName evidence="11">DUF2029 domain-containing protein</fullName>
    </recommendedName>
</protein>
<accession>A0A1L3ZWI3</accession>
<feature type="transmembrane region" description="Helical" evidence="8">
    <location>
        <begin position="233"/>
        <end position="259"/>
    </location>
</feature>
<dbReference type="Proteomes" id="UP000182063">
    <property type="component" value="Chromosome"/>
</dbReference>
<feature type="transmembrane region" description="Helical" evidence="8">
    <location>
        <begin position="331"/>
        <end position="360"/>
    </location>
</feature>
<evidence type="ECO:0000256" key="3">
    <source>
        <dbReference type="ARBA" id="ARBA00022679"/>
    </source>
</evidence>
<dbReference type="AlphaFoldDB" id="A0A1L3ZWI3"/>
<proteinExistence type="inferred from homology"/>
<evidence type="ECO:0000256" key="1">
    <source>
        <dbReference type="ARBA" id="ARBA00004651"/>
    </source>
</evidence>
<organism evidence="9 10">
    <name type="scientific">Tardibacter chloracetimidivorans</name>
    <dbReference type="NCBI Taxonomy" id="1921510"/>
    <lineage>
        <taxon>Bacteria</taxon>
        <taxon>Pseudomonadati</taxon>
        <taxon>Pseudomonadota</taxon>
        <taxon>Alphaproteobacteria</taxon>
        <taxon>Sphingomonadales</taxon>
        <taxon>Sphingomonadaceae</taxon>
        <taxon>Tardibacter</taxon>
    </lineage>
</organism>